<protein>
    <submittedName>
        <fullName evidence="1">Uncharacterized protein</fullName>
    </submittedName>
</protein>
<comment type="caution">
    <text evidence="1">The sequence shown here is derived from an EMBL/GenBank/DDBJ whole genome shotgun (WGS) entry which is preliminary data.</text>
</comment>
<dbReference type="RefSeq" id="WP_169772493.1">
    <property type="nucleotide sequence ID" value="NZ_JABCUR010000014.1"/>
</dbReference>
<organism evidence="1 2">
    <name type="scientific">Mobiluncus mulieris</name>
    <dbReference type="NCBI Taxonomy" id="2052"/>
    <lineage>
        <taxon>Bacteria</taxon>
        <taxon>Bacillati</taxon>
        <taxon>Actinomycetota</taxon>
        <taxon>Actinomycetes</taxon>
        <taxon>Actinomycetales</taxon>
        <taxon>Actinomycetaceae</taxon>
        <taxon>Mobiluncus</taxon>
    </lineage>
</organism>
<dbReference type="EMBL" id="JABCUR010000014">
    <property type="protein sequence ID" value="NMW65995.1"/>
    <property type="molecule type" value="Genomic_DNA"/>
</dbReference>
<dbReference type="Proteomes" id="UP000578252">
    <property type="component" value="Unassembled WGS sequence"/>
</dbReference>
<name>A0A7Y0U2W6_9ACTO</name>
<evidence type="ECO:0000313" key="2">
    <source>
        <dbReference type="Proteomes" id="UP000578252"/>
    </source>
</evidence>
<reference evidence="1 2" key="1">
    <citation type="submission" date="2020-04" db="EMBL/GenBank/DDBJ databases">
        <title>Antimicrobial susceptibility and clonality of vaginal-derived multi-drug resistant Mobiluncus isolates in China.</title>
        <authorList>
            <person name="Zhang X."/>
        </authorList>
    </citation>
    <scope>NUCLEOTIDE SEQUENCE [LARGE SCALE GENOMIC DNA]</scope>
    <source>
        <strain evidence="1 2">13</strain>
    </source>
</reference>
<gene>
    <name evidence="1" type="ORF">HHJ78_10915</name>
</gene>
<proteinExistence type="predicted"/>
<evidence type="ECO:0000313" key="1">
    <source>
        <dbReference type="EMBL" id="NMW65995.1"/>
    </source>
</evidence>
<accession>A0A7Y0U2W6</accession>
<dbReference type="AlphaFoldDB" id="A0A7Y0U2W6"/>
<sequence>MIPLPHNILLSYFYFRNIDFSLLEGFTLIADCGAFSADRLGKPVVLSDYVSWLRDWQGWFTWAASLDVIGDTEATRRNWLAARDTHGLDLVPTIHYPEKPTAMDFYAKRGVRFMGLGGLVGVRERPRGAWLAGVFKYQRERWPGVEFHGWGVTQWPLLRFPFKSVDSSTWNAGTKFGDLTVRDPGSLRDYSVDVSRGGKPPSMAARRLLASDHYGSCWEEIRNSRGENRTEILLVSARSAKVLEDRFNAIHAGGWFKEPLPGGRMPGQSSPARGRLHLAAGGDLGTPPQGGRQSFIVGSVLKDFQRLRDGSLARGEPWPPPDK</sequence>